<dbReference type="Pfam" id="PF19136">
    <property type="entry name" value="DUF5819"/>
    <property type="match status" value="1"/>
</dbReference>
<keyword evidence="3" id="KW-1185">Reference proteome</keyword>
<gene>
    <name evidence="2" type="ORF">KVH32_34515</name>
</gene>
<feature type="compositionally biased region" description="Basic and acidic residues" evidence="1">
    <location>
        <begin position="203"/>
        <end position="212"/>
    </location>
</feature>
<organism evidence="2 3">
    <name type="scientific">Streptomyces olivaceus</name>
    <dbReference type="NCBI Taxonomy" id="47716"/>
    <lineage>
        <taxon>Bacteria</taxon>
        <taxon>Bacillati</taxon>
        <taxon>Actinomycetota</taxon>
        <taxon>Actinomycetes</taxon>
        <taxon>Kitasatosporales</taxon>
        <taxon>Streptomycetaceae</taxon>
        <taxon>Streptomyces</taxon>
    </lineage>
</organism>
<comment type="caution">
    <text evidence="2">The sequence shown here is derived from an EMBL/GenBank/DDBJ whole genome shotgun (WGS) entry which is preliminary data.</text>
</comment>
<sequence>MTDHVLVRRAALIFGAALLGAYFLLASISQMPLNPIKLKFYDPVNAITQPYLAQNWMLFAPNPLSDDRGILARAKCSDGRVTDFYNVTRPYVEREQGDRFFPSRTNRLVSGTISQLDTGDPILERLRSSEKEKKKPVMPLLPQEKTSRSDAENFLARFSLKQLSGVCTGGPAEVQVRVYVHELPPWSERKIPSATGKTNVQDLEWKEAETLG</sequence>
<reference evidence="2 3" key="1">
    <citation type="submission" date="2021-06" db="EMBL/GenBank/DDBJ databases">
        <title>Ecological speciation of a Streptomyces species isolated from different habitats and geographic origins.</title>
        <authorList>
            <person name="Wang J."/>
        </authorList>
    </citation>
    <scope>NUCLEOTIDE SEQUENCE [LARGE SCALE GENOMIC DNA]</scope>
    <source>
        <strain evidence="2 3">FXJ8.012</strain>
    </source>
</reference>
<accession>A0ABS7WGA3</accession>
<feature type="region of interest" description="Disordered" evidence="1">
    <location>
        <begin position="190"/>
        <end position="212"/>
    </location>
</feature>
<protein>
    <submittedName>
        <fullName evidence="2">Uncharacterized protein</fullName>
    </submittedName>
</protein>
<evidence type="ECO:0000313" key="3">
    <source>
        <dbReference type="Proteomes" id="UP000758701"/>
    </source>
</evidence>
<evidence type="ECO:0000313" key="2">
    <source>
        <dbReference type="EMBL" id="MBZ6156235.1"/>
    </source>
</evidence>
<evidence type="ECO:0000256" key="1">
    <source>
        <dbReference type="SAM" id="MobiDB-lite"/>
    </source>
</evidence>
<name>A0ABS7WGA3_STROV</name>
<dbReference type="RefSeq" id="WP_224310469.1">
    <property type="nucleotide sequence ID" value="NZ_JAHSST010000031.1"/>
</dbReference>
<dbReference type="Proteomes" id="UP000758701">
    <property type="component" value="Unassembled WGS sequence"/>
</dbReference>
<proteinExistence type="predicted"/>
<dbReference type="InterPro" id="IPR043857">
    <property type="entry name" value="DUF5819"/>
</dbReference>
<dbReference type="EMBL" id="JAHSTP010000025">
    <property type="protein sequence ID" value="MBZ6156235.1"/>
    <property type="molecule type" value="Genomic_DNA"/>
</dbReference>